<feature type="signal peptide" evidence="1">
    <location>
        <begin position="1"/>
        <end position="19"/>
    </location>
</feature>
<gene>
    <name evidence="2" type="ORF">GGR32_000036</name>
</gene>
<evidence type="ECO:0000313" key="2">
    <source>
        <dbReference type="EMBL" id="MBB4117764.1"/>
    </source>
</evidence>
<feature type="chain" id="PRO_5032698368" evidence="1">
    <location>
        <begin position="20"/>
        <end position="773"/>
    </location>
</feature>
<proteinExistence type="predicted"/>
<dbReference type="AlphaFoldDB" id="A0A840EUJ7"/>
<dbReference type="Proteomes" id="UP000553034">
    <property type="component" value="Unassembled WGS sequence"/>
</dbReference>
<evidence type="ECO:0000313" key="3">
    <source>
        <dbReference type="Proteomes" id="UP000553034"/>
    </source>
</evidence>
<comment type="caution">
    <text evidence="2">The sequence shown here is derived from an EMBL/GenBank/DDBJ whole genome shotgun (WGS) entry which is preliminary data.</text>
</comment>
<name>A0A840EUJ7_9FLAO</name>
<dbReference type="EMBL" id="JACIFO010000001">
    <property type="protein sequence ID" value="MBB4117764.1"/>
    <property type="molecule type" value="Genomic_DNA"/>
</dbReference>
<organism evidence="2 3">
    <name type="scientific">Mesonia hippocampi</name>
    <dbReference type="NCBI Taxonomy" id="1628250"/>
    <lineage>
        <taxon>Bacteria</taxon>
        <taxon>Pseudomonadati</taxon>
        <taxon>Bacteroidota</taxon>
        <taxon>Flavobacteriia</taxon>
        <taxon>Flavobacteriales</taxon>
        <taxon>Flavobacteriaceae</taxon>
        <taxon>Mesonia</taxon>
    </lineage>
</organism>
<dbReference type="RefSeq" id="WP_183475427.1">
    <property type="nucleotide sequence ID" value="NZ_JACIFO010000001.1"/>
</dbReference>
<keyword evidence="1" id="KW-0732">Signal</keyword>
<keyword evidence="3" id="KW-1185">Reference proteome</keyword>
<evidence type="ECO:0000256" key="1">
    <source>
        <dbReference type="SAM" id="SignalP"/>
    </source>
</evidence>
<reference evidence="2 3" key="1">
    <citation type="submission" date="2020-08" db="EMBL/GenBank/DDBJ databases">
        <title>Genomic Encyclopedia of Type Strains, Phase IV (KMG-IV): sequencing the most valuable type-strain genomes for metagenomic binning, comparative biology and taxonomic classification.</title>
        <authorList>
            <person name="Goeker M."/>
        </authorList>
    </citation>
    <scope>NUCLEOTIDE SEQUENCE [LARGE SCALE GENOMIC DNA]</scope>
    <source>
        <strain evidence="2 3">DSM 29568</strain>
    </source>
</reference>
<sequence length="773" mass="85151">MIRTAHLLLILFISFAVKSNTHTAEKKAFAITPGSISFAENYSLTSIDICHGGSITIYEDQAVSGLGLLQTANYYYEISYDNGLTWSYYENAEGDPYEFGDGLLQTDPNPITLENITNNMLIRRYVYSTLSPSNNAYTAPLSVNVQQENKILFQNDINAYAIALGETFTIPTITTSLPATIAIFDAEGNSLSQGSSISLSEGTHTLTVIATTTTAATVSGCTNTTYIQVVVYDMADCNKRTKKIYATQAVGWSSSPLLSWVSNEQNAVNNNRANYASLNGGVVILGIGTVRIDLYFTKENGTLYSPQELKGKRVTIKLGEQYSGLKVAGGLTVVGRQTDEGVTAGNITEFNGSNVGKTFGVKGGVLDLLKGDNVFQFSFSPASSNGIPVGFNGVRIQLGSLLGVADIATVFYAYIEEDYTIDPNTNTCIEEEIRVTPPASLLYPDEQTTIDGDTVIIENTNFLLNEFTEDVSWGNKTAVINAATSLSSVVHPYYAVDNNYESYAIFNTVVGALNQQFLLTHLRQTARPGDQVQITISYPNINILNLSLLQLGNFKVVYYLDDTKVGEEYMEEFRVLDIGLLDFENNKKAVIAKPVTIPFNKIEIQQFNTVSVNLGQGLRIHDVRMRPMMLFEGQKDPKEVTAICAADYLKIKQPDHCTTYEVSFAKVLQFGGSFTDTDGNILVDENNQPIKSILEVEDIPESALTLSHVENNIMYFPLERLYQNLENEEIILAKIQTKRQGCDYGDPEYLRVRLINCKNAVVNPVINTEGIKN</sequence>
<protein>
    <submittedName>
        <fullName evidence="2">Uncharacterized protein</fullName>
    </submittedName>
</protein>
<accession>A0A840EUJ7</accession>